<dbReference type="PANTHER" id="PTHR15398">
    <property type="entry name" value="BROMODOMAIN-CONTAINING PROTEIN 8"/>
    <property type="match status" value="1"/>
</dbReference>
<feature type="compositionally biased region" description="Basic and acidic residues" evidence="4">
    <location>
        <begin position="421"/>
        <end position="439"/>
    </location>
</feature>
<feature type="compositionally biased region" description="Basic and acidic residues" evidence="4">
    <location>
        <begin position="552"/>
        <end position="569"/>
    </location>
</feature>
<feature type="compositionally biased region" description="Acidic residues" evidence="4">
    <location>
        <begin position="343"/>
        <end position="363"/>
    </location>
</feature>
<gene>
    <name evidence="6" type="ORF">KUTeg_005483</name>
</gene>
<dbReference type="InterPro" id="IPR036427">
    <property type="entry name" value="Bromodomain-like_sf"/>
</dbReference>
<evidence type="ECO:0000256" key="4">
    <source>
        <dbReference type="SAM" id="MobiDB-lite"/>
    </source>
</evidence>
<feature type="domain" description="Bromo" evidence="5">
    <location>
        <begin position="491"/>
        <end position="535"/>
    </location>
</feature>
<evidence type="ECO:0000313" key="7">
    <source>
        <dbReference type="Proteomes" id="UP001217089"/>
    </source>
</evidence>
<evidence type="ECO:0000256" key="2">
    <source>
        <dbReference type="PROSITE-ProRule" id="PRU00035"/>
    </source>
</evidence>
<dbReference type="PROSITE" id="PS50014">
    <property type="entry name" value="BROMODOMAIN_2"/>
    <property type="match status" value="1"/>
</dbReference>
<feature type="coiled-coil region" evidence="3">
    <location>
        <begin position="186"/>
        <end position="220"/>
    </location>
</feature>
<keyword evidence="7" id="KW-1185">Reference proteome</keyword>
<feature type="region of interest" description="Disordered" evidence="4">
    <location>
        <begin position="89"/>
        <end position="132"/>
    </location>
</feature>
<feature type="compositionally biased region" description="Polar residues" evidence="4">
    <location>
        <begin position="162"/>
        <end position="177"/>
    </location>
</feature>
<dbReference type="InterPro" id="IPR001487">
    <property type="entry name" value="Bromodomain"/>
</dbReference>
<dbReference type="Gene3D" id="1.20.920.10">
    <property type="entry name" value="Bromodomain-like"/>
    <property type="match status" value="1"/>
</dbReference>
<feature type="compositionally biased region" description="Acidic residues" evidence="4">
    <location>
        <begin position="440"/>
        <end position="452"/>
    </location>
</feature>
<keyword evidence="1 2" id="KW-0103">Bromodomain</keyword>
<reference evidence="6 7" key="1">
    <citation type="submission" date="2022-12" db="EMBL/GenBank/DDBJ databases">
        <title>Chromosome-level genome of Tegillarca granosa.</title>
        <authorList>
            <person name="Kim J."/>
        </authorList>
    </citation>
    <scope>NUCLEOTIDE SEQUENCE [LARGE SCALE GENOMIC DNA]</scope>
    <source>
        <strain evidence="6">Teg-2019</strain>
        <tissue evidence="6">Adductor muscle</tissue>
    </source>
</reference>
<feature type="compositionally biased region" description="Basic and acidic residues" evidence="4">
    <location>
        <begin position="89"/>
        <end position="98"/>
    </location>
</feature>
<accession>A0ABQ9FJV4</accession>
<evidence type="ECO:0000313" key="6">
    <source>
        <dbReference type="EMBL" id="KAJ8317579.1"/>
    </source>
</evidence>
<dbReference type="SMART" id="SM00297">
    <property type="entry name" value="BROMO"/>
    <property type="match status" value="1"/>
</dbReference>
<evidence type="ECO:0000256" key="1">
    <source>
        <dbReference type="ARBA" id="ARBA00023117"/>
    </source>
</evidence>
<feature type="region of interest" description="Disordered" evidence="4">
    <location>
        <begin position="145"/>
        <end position="180"/>
    </location>
</feature>
<feature type="compositionally biased region" description="Basic residues" evidence="4">
    <location>
        <begin position="9"/>
        <end position="18"/>
    </location>
</feature>
<dbReference type="EMBL" id="JARBDR010000246">
    <property type="protein sequence ID" value="KAJ8317579.1"/>
    <property type="molecule type" value="Genomic_DNA"/>
</dbReference>
<feature type="coiled-coil region" evidence="3">
    <location>
        <begin position="35"/>
        <end position="62"/>
    </location>
</feature>
<organism evidence="6 7">
    <name type="scientific">Tegillarca granosa</name>
    <name type="common">Malaysian cockle</name>
    <name type="synonym">Anadara granosa</name>
    <dbReference type="NCBI Taxonomy" id="220873"/>
    <lineage>
        <taxon>Eukaryota</taxon>
        <taxon>Metazoa</taxon>
        <taxon>Spiralia</taxon>
        <taxon>Lophotrochozoa</taxon>
        <taxon>Mollusca</taxon>
        <taxon>Bivalvia</taxon>
        <taxon>Autobranchia</taxon>
        <taxon>Pteriomorphia</taxon>
        <taxon>Arcoida</taxon>
        <taxon>Arcoidea</taxon>
        <taxon>Arcidae</taxon>
        <taxon>Tegillarca</taxon>
    </lineage>
</organism>
<dbReference type="SUPFAM" id="SSF47370">
    <property type="entry name" value="Bromodomain"/>
    <property type="match status" value="1"/>
</dbReference>
<evidence type="ECO:0000256" key="3">
    <source>
        <dbReference type="SAM" id="Coils"/>
    </source>
</evidence>
<sequence>MEMLIVHKNGFHRRRKRGERGEPQTVETPGHQIIRKLAIERIEELKRKVTEQQQKYKQIKKEVELIKSGQWDDKLPALWEQIQIEKKEAEEADRKAAEEAALATTQAEASLSLSRSSSQLFQADTEDETTQDSLVEPCHIDVTFTDDDSSQSFPTLGAKAEPQQSAATTDQKQKSTPQSALLESLLQSEFRTLDGLQQVKKEAELEHAQAVAAAAAAQAAASQNNTLDMTGSKVDIPAMTANNQAENNTTPSGAAPTLTNLLRKSQAQGETPTEVVTQGSAEVTGSSAGEDTNEVKVEDVISIDDIKTEIKEEVVTTEKDDTETLQGINEPAEDAGDISVKEEIDEDADRTEEYQDESMDQIEEPNSSYINVDDEICIKDEPPSSPASSVSSKISESDIKMSNRKKHKYHSSRGKRRDRNSRKGMDEDRKEDISSHLSDDSTDDETIPDGDDSLSGQLLNITSGTLSESIPNSPYIYFGHLLNKILIYTFRPMDLSTIKKHLESGMIRSTAEFQRDMMLMFTNAVMYNSSNQDIYKMAVEMFNDVMVHIEEDEMKRRRTSSEQHSDGGKSKKRKSRAEDTGTTESKN</sequence>
<feature type="compositionally biased region" description="Basic residues" evidence="4">
    <location>
        <begin position="402"/>
        <end position="420"/>
    </location>
</feature>
<feature type="region of interest" description="Disordered" evidence="4">
    <location>
        <begin position="552"/>
        <end position="587"/>
    </location>
</feature>
<dbReference type="PANTHER" id="PTHR15398:SF4">
    <property type="entry name" value="BROMODOMAIN-CONTAINING PROTEIN 8 ISOFORM X1"/>
    <property type="match status" value="1"/>
</dbReference>
<protein>
    <recommendedName>
        <fullName evidence="5">Bromo domain-containing protein</fullName>
    </recommendedName>
</protein>
<feature type="region of interest" description="Disordered" evidence="4">
    <location>
        <begin position="8"/>
        <end position="27"/>
    </location>
</feature>
<feature type="compositionally biased region" description="Low complexity" evidence="4">
    <location>
        <begin position="99"/>
        <end position="123"/>
    </location>
</feature>
<dbReference type="Pfam" id="PF00439">
    <property type="entry name" value="Bromodomain"/>
    <property type="match status" value="1"/>
</dbReference>
<keyword evidence="3" id="KW-0175">Coiled coil</keyword>
<feature type="compositionally biased region" description="Polar residues" evidence="4">
    <location>
        <begin position="242"/>
        <end position="290"/>
    </location>
</feature>
<name>A0ABQ9FJV4_TEGGR</name>
<feature type="region of interest" description="Disordered" evidence="4">
    <location>
        <begin position="242"/>
        <end position="294"/>
    </location>
</feature>
<feature type="region of interest" description="Disordered" evidence="4">
    <location>
        <begin position="312"/>
        <end position="455"/>
    </location>
</feature>
<evidence type="ECO:0000259" key="5">
    <source>
        <dbReference type="PROSITE" id="PS50014"/>
    </source>
</evidence>
<dbReference type="Proteomes" id="UP001217089">
    <property type="component" value="Unassembled WGS sequence"/>
</dbReference>
<dbReference type="PRINTS" id="PR00503">
    <property type="entry name" value="BROMODOMAIN"/>
</dbReference>
<proteinExistence type="predicted"/>
<comment type="caution">
    <text evidence="6">The sequence shown here is derived from an EMBL/GenBank/DDBJ whole genome shotgun (WGS) entry which is preliminary data.</text>
</comment>